<dbReference type="AlphaFoldDB" id="A0A6S6R071"/>
<gene>
    <name evidence="1" type="ORF">acsn021_30050</name>
</gene>
<reference evidence="1 2" key="1">
    <citation type="journal article" date="2016" name="Int. J. Syst. Evol. Microbiol.">
        <title>Descriptions of Anaerotaenia torta gen. nov., sp. nov. and Anaerocolumna cellulosilytica gen. nov., sp. nov. isolated from a methanogenic reactor of cattle waste.</title>
        <authorList>
            <person name="Uek A."/>
            <person name="Ohtaki Y."/>
            <person name="Kaku N."/>
            <person name="Ueki K."/>
        </authorList>
    </citation>
    <scope>NUCLEOTIDE SEQUENCE [LARGE SCALE GENOMIC DNA]</scope>
    <source>
        <strain evidence="1 2">SN021</strain>
    </source>
</reference>
<dbReference type="EMBL" id="AP023367">
    <property type="protein sequence ID" value="BCJ95436.1"/>
    <property type="molecule type" value="Genomic_DNA"/>
</dbReference>
<accession>A0A6S6R071</accession>
<organism evidence="1 2">
    <name type="scientific">Anaerocolumna cellulosilytica</name>
    <dbReference type="NCBI Taxonomy" id="433286"/>
    <lineage>
        <taxon>Bacteria</taxon>
        <taxon>Bacillati</taxon>
        <taxon>Bacillota</taxon>
        <taxon>Clostridia</taxon>
        <taxon>Lachnospirales</taxon>
        <taxon>Lachnospiraceae</taxon>
        <taxon>Anaerocolumna</taxon>
    </lineage>
</organism>
<dbReference type="Proteomes" id="UP000515561">
    <property type="component" value="Chromosome"/>
</dbReference>
<sequence length="72" mass="8384">MYNVIMAVISREVVIVSPETVIILLYMDKLTINTCKKNNFTILFVGNIFSFIAKYDKIQQRQHVKETNLFGK</sequence>
<dbReference type="KEGG" id="acel:acsn021_30050"/>
<proteinExistence type="predicted"/>
<keyword evidence="2" id="KW-1185">Reference proteome</keyword>
<evidence type="ECO:0000313" key="1">
    <source>
        <dbReference type="EMBL" id="BCJ95436.1"/>
    </source>
</evidence>
<name>A0A6S6R071_9FIRM</name>
<evidence type="ECO:0000313" key="2">
    <source>
        <dbReference type="Proteomes" id="UP000515561"/>
    </source>
</evidence>
<protein>
    <submittedName>
        <fullName evidence="1">Uncharacterized protein</fullName>
    </submittedName>
</protein>